<feature type="transmembrane region" description="Helical" evidence="5">
    <location>
        <begin position="20"/>
        <end position="36"/>
    </location>
</feature>
<keyword evidence="7" id="KW-0645">Protease</keyword>
<dbReference type="OrthoDB" id="9152313at2"/>
<accession>A0A318H8Z1</accession>
<dbReference type="InterPro" id="IPR023826">
    <property type="entry name" value="Rhom-like_SP_proteobac"/>
</dbReference>
<comment type="caution">
    <text evidence="7">The sequence shown here is derived from an EMBL/GenBank/DDBJ whole genome shotgun (WGS) entry which is preliminary data.</text>
</comment>
<feature type="transmembrane region" description="Helical" evidence="5">
    <location>
        <begin position="48"/>
        <end position="69"/>
    </location>
</feature>
<dbReference type="Gene3D" id="1.20.1540.10">
    <property type="entry name" value="Rhomboid-like"/>
    <property type="match status" value="1"/>
</dbReference>
<dbReference type="AlphaFoldDB" id="A0A318H8Z1"/>
<reference evidence="7 8" key="1">
    <citation type="submission" date="2018-05" db="EMBL/GenBank/DDBJ databases">
        <title>Genomic Encyclopedia of Type Strains, Phase IV (KMG-IV): sequencing the most valuable type-strain genomes for metagenomic binning, comparative biology and taxonomic classification.</title>
        <authorList>
            <person name="Goeker M."/>
        </authorList>
    </citation>
    <scope>NUCLEOTIDE SEQUENCE [LARGE SCALE GENOMIC DNA]</scope>
    <source>
        <strain evidence="7 8">DSM 566</strain>
    </source>
</reference>
<evidence type="ECO:0000256" key="3">
    <source>
        <dbReference type="ARBA" id="ARBA00022989"/>
    </source>
</evidence>
<comment type="subcellular location">
    <subcellularLocation>
        <location evidence="1">Membrane</location>
        <topology evidence="1">Multi-pass membrane protein</topology>
    </subcellularLocation>
</comment>
<dbReference type="GO" id="GO:0016020">
    <property type="term" value="C:membrane"/>
    <property type="evidence" value="ECO:0007669"/>
    <property type="project" value="UniProtKB-SubCell"/>
</dbReference>
<dbReference type="EMBL" id="QJJS01000013">
    <property type="protein sequence ID" value="PXW94588.1"/>
    <property type="molecule type" value="Genomic_DNA"/>
</dbReference>
<feature type="domain" description="Peptidase S54 rhomboid" evidence="6">
    <location>
        <begin position="76"/>
        <end position="223"/>
    </location>
</feature>
<feature type="transmembrane region" description="Helical" evidence="5">
    <location>
        <begin position="81"/>
        <end position="111"/>
    </location>
</feature>
<evidence type="ECO:0000256" key="5">
    <source>
        <dbReference type="SAM" id="Phobius"/>
    </source>
</evidence>
<evidence type="ECO:0000259" key="6">
    <source>
        <dbReference type="Pfam" id="PF01694"/>
    </source>
</evidence>
<feature type="transmembrane region" description="Helical" evidence="5">
    <location>
        <begin position="205"/>
        <end position="225"/>
    </location>
</feature>
<keyword evidence="2 5" id="KW-0812">Transmembrane</keyword>
<keyword evidence="3 5" id="KW-1133">Transmembrane helix</keyword>
<keyword evidence="4 5" id="KW-0472">Membrane</keyword>
<protein>
    <submittedName>
        <fullName evidence="7">Rhomboid family GlyGly-CTERM serine protease</fullName>
    </submittedName>
</protein>
<proteinExistence type="predicted"/>
<evidence type="ECO:0000256" key="4">
    <source>
        <dbReference type="ARBA" id="ARBA00023136"/>
    </source>
</evidence>
<organism evidence="7 8">
    <name type="scientific">Sphaerotilus hippei</name>
    <dbReference type="NCBI Taxonomy" id="744406"/>
    <lineage>
        <taxon>Bacteria</taxon>
        <taxon>Pseudomonadati</taxon>
        <taxon>Pseudomonadota</taxon>
        <taxon>Betaproteobacteria</taxon>
        <taxon>Burkholderiales</taxon>
        <taxon>Sphaerotilaceae</taxon>
        <taxon>Sphaerotilus</taxon>
    </lineage>
</organism>
<dbReference type="Pfam" id="PF01694">
    <property type="entry name" value="Rhomboid"/>
    <property type="match status" value="1"/>
</dbReference>
<dbReference type="SUPFAM" id="SSF144091">
    <property type="entry name" value="Rhomboid-like"/>
    <property type="match status" value="1"/>
</dbReference>
<name>A0A318H8Z1_9BURK</name>
<keyword evidence="8" id="KW-1185">Reference proteome</keyword>
<feature type="transmembrane region" description="Helical" evidence="5">
    <location>
        <begin position="167"/>
        <end position="185"/>
    </location>
</feature>
<feature type="transmembrane region" description="Helical" evidence="5">
    <location>
        <begin position="138"/>
        <end position="160"/>
    </location>
</feature>
<sequence length="236" mass="24520">MRSGRSGVPSSNEVGRGRLAWLAVALLLSLPAWWLGAGRGSGAAVGGWVGLVAAAMPRAQALSAGLLAWDGAQWLSQPWRLWSAAWVHLSGLHLLANLLGVVLVAGLGWVAAPGPRAAWAWAASWPLTHLGLALRPELMSYGGLSGVLHAGVAVVVVSTLADPRDRASRLIATLLGLGLLAKVMLERPWARLLSHPEGWDIAVVPWAHASGAVCGMACALLLLVLPTRWAGRPGAG</sequence>
<keyword evidence="7" id="KW-0378">Hydrolase</keyword>
<evidence type="ECO:0000313" key="7">
    <source>
        <dbReference type="EMBL" id="PXW94588.1"/>
    </source>
</evidence>
<dbReference type="NCBIfam" id="TIGR03902">
    <property type="entry name" value="rhom_GG_sort"/>
    <property type="match status" value="1"/>
</dbReference>
<evidence type="ECO:0000313" key="8">
    <source>
        <dbReference type="Proteomes" id="UP000247811"/>
    </source>
</evidence>
<dbReference type="InterPro" id="IPR035952">
    <property type="entry name" value="Rhomboid-like_sf"/>
</dbReference>
<evidence type="ECO:0000256" key="1">
    <source>
        <dbReference type="ARBA" id="ARBA00004141"/>
    </source>
</evidence>
<dbReference type="GO" id="GO:0004252">
    <property type="term" value="F:serine-type endopeptidase activity"/>
    <property type="evidence" value="ECO:0007669"/>
    <property type="project" value="InterPro"/>
</dbReference>
<dbReference type="InterPro" id="IPR022764">
    <property type="entry name" value="Peptidase_S54_rhomboid_dom"/>
</dbReference>
<evidence type="ECO:0000256" key="2">
    <source>
        <dbReference type="ARBA" id="ARBA00022692"/>
    </source>
</evidence>
<dbReference type="GO" id="GO:0006508">
    <property type="term" value="P:proteolysis"/>
    <property type="evidence" value="ECO:0007669"/>
    <property type="project" value="UniProtKB-KW"/>
</dbReference>
<dbReference type="Proteomes" id="UP000247811">
    <property type="component" value="Unassembled WGS sequence"/>
</dbReference>
<gene>
    <name evidence="7" type="ORF">C7444_11379</name>
</gene>